<feature type="region of interest" description="Disordered" evidence="1">
    <location>
        <begin position="118"/>
        <end position="188"/>
    </location>
</feature>
<dbReference type="HOGENOM" id="CLU_008913_2_0_1"/>
<gene>
    <name evidence="2" type="ORF">GQ26_0241440</name>
</gene>
<evidence type="ECO:0000313" key="2">
    <source>
        <dbReference type="EMBL" id="KFX45314.1"/>
    </source>
</evidence>
<accession>A0A093V5P4</accession>
<feature type="compositionally biased region" description="Low complexity" evidence="1">
    <location>
        <begin position="269"/>
        <end position="284"/>
    </location>
</feature>
<feature type="compositionally biased region" description="Polar residues" evidence="1">
    <location>
        <begin position="422"/>
        <end position="440"/>
    </location>
</feature>
<feature type="compositionally biased region" description="Low complexity" evidence="1">
    <location>
        <begin position="150"/>
        <end position="173"/>
    </location>
</feature>
<name>A0A093V5P4_TALMA</name>
<dbReference type="AlphaFoldDB" id="A0A093V5P4"/>
<sequence length="538" mass="61360">MLNRAASLLRNSRSLSAAIHALEHYQQTQAQRNTRQKLRLRRIAPLTARDNAGTRHNRPLDNDLTVVHEYLQCFHSLPPKIQKTIFSQEERRLLQKTAPIASNITDAADQALLKFEERHRASRRRQSLRTDTSSDRFVRRGRRHYRRSRSSASPAIRSSIRSSIRSFPSSLPSTYAEEPSTDGIGTPDTIADPTDSGIEMEESILDSFRWLDEDEDLDLSLDSYHKYVADTALSSQHVQQPTFPRRMPSLRRTLSLAKNRNSMMFMGNSSRGLSSSQSSTLPFSTAGSGVSNNRPDHHQARHISHRSTSSIDPAAQYYQDPEARLKLRVYLASPQKFDEAIEFGFPSLDHKENIDANNLRRHNTNRDSKRISQISASTHGTHGWTFLDDETTSIDLSLFDLTDHQPQFQQPKKSRRSHDKTAVSSNIRELTSANSRSSSIDPRHRRPQPLKPVVGNANGNHHPQTGGHRREMTLKMTLTRPDLRTAGDSGPYGHDQHDDPLRLAELPPADESCNIWDDIPEERGVVKKMWRKLRYWRD</sequence>
<comment type="caution">
    <text evidence="2">The sequence shown here is derived from an EMBL/GenBank/DDBJ whole genome shotgun (WGS) entry which is preliminary data.</text>
</comment>
<dbReference type="eggNOG" id="ENOG502SPPE">
    <property type="taxonomic scope" value="Eukaryota"/>
</dbReference>
<protein>
    <submittedName>
        <fullName evidence="2">ATPase family gene 2 protein</fullName>
    </submittedName>
</protein>
<reference evidence="2" key="1">
    <citation type="journal article" date="2014" name="PLoS Genet.">
        <title>Signature Gene Expression Reveals Novel Clues to the Molecular Mechanisms of Dimorphic Transition in Penicillium marneffei.</title>
        <authorList>
            <person name="Yang E."/>
            <person name="Wang G."/>
            <person name="Cai J."/>
            <person name="Woo P.C."/>
            <person name="Lau S.K."/>
            <person name="Yuen K.-Y."/>
            <person name="Chow W.-N."/>
            <person name="Lin X."/>
        </authorList>
    </citation>
    <scope>NUCLEOTIDE SEQUENCE [LARGE SCALE GENOMIC DNA]</scope>
    <source>
        <strain evidence="2">PM1</strain>
    </source>
</reference>
<feature type="region of interest" description="Disordered" evidence="1">
    <location>
        <begin position="269"/>
        <end position="309"/>
    </location>
</feature>
<feature type="compositionally biased region" description="Basic residues" evidence="1">
    <location>
        <begin position="139"/>
        <end position="149"/>
    </location>
</feature>
<feature type="region of interest" description="Disordered" evidence="1">
    <location>
        <begin position="406"/>
        <end position="469"/>
    </location>
</feature>
<proteinExistence type="predicted"/>
<dbReference type="EMBL" id="JPOX01000024">
    <property type="protein sequence ID" value="KFX45314.1"/>
    <property type="molecule type" value="Genomic_DNA"/>
</dbReference>
<evidence type="ECO:0000256" key="1">
    <source>
        <dbReference type="SAM" id="MobiDB-lite"/>
    </source>
</evidence>
<organism evidence="2">
    <name type="scientific">Talaromyces marneffei PM1</name>
    <dbReference type="NCBI Taxonomy" id="1077442"/>
    <lineage>
        <taxon>Eukaryota</taxon>
        <taxon>Fungi</taxon>
        <taxon>Dikarya</taxon>
        <taxon>Ascomycota</taxon>
        <taxon>Pezizomycotina</taxon>
        <taxon>Eurotiomycetes</taxon>
        <taxon>Eurotiomycetidae</taxon>
        <taxon>Eurotiales</taxon>
        <taxon>Trichocomaceae</taxon>
        <taxon>Talaromyces</taxon>
        <taxon>Talaromyces sect. Talaromyces</taxon>
    </lineage>
</organism>